<protein>
    <submittedName>
        <fullName evidence="4">Protein rolling stone-like</fullName>
    </submittedName>
</protein>
<dbReference type="PANTHER" id="PTHR12242">
    <property type="entry name" value="OS02G0130600 PROTEIN-RELATED"/>
    <property type="match status" value="1"/>
</dbReference>
<feature type="transmembrane region" description="Helical" evidence="2">
    <location>
        <begin position="197"/>
        <end position="220"/>
    </location>
</feature>
<feature type="transmembrane region" description="Helical" evidence="2">
    <location>
        <begin position="114"/>
        <end position="133"/>
    </location>
</feature>
<gene>
    <name evidence="4" type="primary">LOC111108690</name>
</gene>
<dbReference type="AlphaFoldDB" id="A0A8B8BAH6"/>
<evidence type="ECO:0000256" key="1">
    <source>
        <dbReference type="SAM" id="MobiDB-lite"/>
    </source>
</evidence>
<feature type="transmembrane region" description="Helical" evidence="2">
    <location>
        <begin position="262"/>
        <end position="287"/>
    </location>
</feature>
<name>A0A8B8BAH6_CRAVI</name>
<reference evidence="4" key="1">
    <citation type="submission" date="2025-08" db="UniProtKB">
        <authorList>
            <consortium name="RefSeq"/>
        </authorList>
    </citation>
    <scope>IDENTIFICATION</scope>
    <source>
        <tissue evidence="4">Whole sample</tissue>
    </source>
</reference>
<organism evidence="3 4">
    <name type="scientific">Crassostrea virginica</name>
    <name type="common">Eastern oyster</name>
    <dbReference type="NCBI Taxonomy" id="6565"/>
    <lineage>
        <taxon>Eukaryota</taxon>
        <taxon>Metazoa</taxon>
        <taxon>Spiralia</taxon>
        <taxon>Lophotrochozoa</taxon>
        <taxon>Mollusca</taxon>
        <taxon>Bivalvia</taxon>
        <taxon>Autobranchia</taxon>
        <taxon>Pteriomorphia</taxon>
        <taxon>Ostreida</taxon>
        <taxon>Ostreoidea</taxon>
        <taxon>Ostreidae</taxon>
        <taxon>Crassostrea</taxon>
    </lineage>
</organism>
<dbReference type="InterPro" id="IPR049352">
    <property type="entry name" value="Rost"/>
</dbReference>
<evidence type="ECO:0000313" key="4">
    <source>
        <dbReference type="RefSeq" id="XP_022300430.1"/>
    </source>
</evidence>
<dbReference type="Proteomes" id="UP000694844">
    <property type="component" value="Chromosome 8"/>
</dbReference>
<dbReference type="Pfam" id="PF21534">
    <property type="entry name" value="Rost"/>
    <property type="match status" value="1"/>
</dbReference>
<evidence type="ECO:0000256" key="2">
    <source>
        <dbReference type="SAM" id="Phobius"/>
    </source>
</evidence>
<feature type="transmembrane region" description="Helical" evidence="2">
    <location>
        <begin position="86"/>
        <end position="108"/>
    </location>
</feature>
<keyword evidence="2" id="KW-0812">Transmembrane</keyword>
<feature type="transmembrane region" description="Helical" evidence="2">
    <location>
        <begin position="232"/>
        <end position="250"/>
    </location>
</feature>
<dbReference type="GO" id="GO:0016020">
    <property type="term" value="C:membrane"/>
    <property type="evidence" value="ECO:0007669"/>
    <property type="project" value="TreeGrafter"/>
</dbReference>
<keyword evidence="3" id="KW-1185">Reference proteome</keyword>
<keyword evidence="2" id="KW-1133">Transmembrane helix</keyword>
<dbReference type="GeneID" id="111108690"/>
<feature type="region of interest" description="Disordered" evidence="1">
    <location>
        <begin position="162"/>
        <end position="183"/>
    </location>
</feature>
<dbReference type="PANTHER" id="PTHR12242:SF1">
    <property type="entry name" value="MYND-TYPE DOMAIN-CONTAINING PROTEIN"/>
    <property type="match status" value="1"/>
</dbReference>
<dbReference type="RefSeq" id="XP_022300430.1">
    <property type="nucleotide sequence ID" value="XM_022444722.1"/>
</dbReference>
<proteinExistence type="predicted"/>
<evidence type="ECO:0000313" key="3">
    <source>
        <dbReference type="Proteomes" id="UP000694844"/>
    </source>
</evidence>
<dbReference type="KEGG" id="cvn:111108690"/>
<feature type="compositionally biased region" description="Basic and acidic residues" evidence="1">
    <location>
        <begin position="165"/>
        <end position="183"/>
    </location>
</feature>
<keyword evidence="2" id="KW-0472">Membrane</keyword>
<sequence>MASDKTSIGLQVNSRGISGDHVCQVGLGVRGRGVLVSMARGSHTTGTQPFREEFRLRKLGFEYDEPKHFYSCQWQWPAAVYISIRVFLSLYTTGALITVCAMNSTYTILRFLTIWTYILLALHFTVASVITITHHIKRPRSKNCSDDQQECKSRENPGFVDEEEMGRIQRKQPEGSQKDSKEQPEDKITWYMKLSWLLSDIVQVFSVVVTVIYFTAIYPTLTVTNSELFNDFNVHAVNTVFVLLDAAVCARPARVLHLVYPVGYGLVYIVFSVVVYGVSGTVIYNVLDYSQPLYPAVTVPGLALIVIPLLQLAFYGLYRLKLRISVKLYN</sequence>
<accession>A0A8B8BAH6</accession>
<dbReference type="OrthoDB" id="419711at2759"/>
<feature type="transmembrane region" description="Helical" evidence="2">
    <location>
        <begin position="293"/>
        <end position="318"/>
    </location>
</feature>